<dbReference type="Gene3D" id="1.10.150.240">
    <property type="entry name" value="Putative phosphatase, domain 2"/>
    <property type="match status" value="1"/>
</dbReference>
<sequence>MTISFIWFDLGYTLVYQDRETVYREYLLAQGIDLPLGRIEEAYHLADKLFMRHYPGALGQEWDSFYPWYLGVLNYSLGVRFPLAAQAAALNEGQRRRGSRWQAYPFVADILQWLKERDYGVGLISNWDHTARIVLEENGLASYFDHIVVSSEVNMAKPDTRIFQLAAQNAGVLPEHCLYIGDNYYDDVAGSVRAGMAACLVNRFGQLGIEELPPVARIDSVAELPRLLARANDQRTNHTFERRNVL</sequence>
<evidence type="ECO:0000256" key="1">
    <source>
        <dbReference type="ARBA" id="ARBA00001946"/>
    </source>
</evidence>
<dbReference type="PANTHER" id="PTHR46470">
    <property type="entry name" value="N-ACYLNEURAMINATE-9-PHOSPHATASE"/>
    <property type="match status" value="1"/>
</dbReference>
<dbReference type="EC" id="3.1.3.-" evidence="4"/>
<evidence type="ECO:0000313" key="5">
    <source>
        <dbReference type="Proteomes" id="UP001589747"/>
    </source>
</evidence>
<dbReference type="NCBIfam" id="TIGR01509">
    <property type="entry name" value="HAD-SF-IA-v3"/>
    <property type="match status" value="1"/>
</dbReference>
<evidence type="ECO:0000256" key="2">
    <source>
        <dbReference type="ARBA" id="ARBA00022801"/>
    </source>
</evidence>
<organism evidence="4 5">
    <name type="scientific">Paenibacillus aurantiacus</name>
    <dbReference type="NCBI Taxonomy" id="1936118"/>
    <lineage>
        <taxon>Bacteria</taxon>
        <taxon>Bacillati</taxon>
        <taxon>Bacillota</taxon>
        <taxon>Bacilli</taxon>
        <taxon>Bacillales</taxon>
        <taxon>Paenibacillaceae</taxon>
        <taxon>Paenibacillus</taxon>
    </lineage>
</organism>
<keyword evidence="2 4" id="KW-0378">Hydrolase</keyword>
<gene>
    <name evidence="4" type="ORF">ACFFSY_19340</name>
</gene>
<evidence type="ECO:0000313" key="4">
    <source>
        <dbReference type="EMBL" id="MFB9328087.1"/>
    </source>
</evidence>
<comment type="caution">
    <text evidence="4">The sequence shown here is derived from an EMBL/GenBank/DDBJ whole genome shotgun (WGS) entry which is preliminary data.</text>
</comment>
<dbReference type="InterPro" id="IPR023214">
    <property type="entry name" value="HAD_sf"/>
</dbReference>
<protein>
    <submittedName>
        <fullName evidence="4">HAD family hydrolase</fullName>
        <ecNumber evidence="4">3.1.3.-</ecNumber>
    </submittedName>
</protein>
<dbReference type="NCBIfam" id="TIGR01549">
    <property type="entry name" value="HAD-SF-IA-v1"/>
    <property type="match status" value="1"/>
</dbReference>
<dbReference type="EMBL" id="JBHMDO010000033">
    <property type="protein sequence ID" value="MFB9328087.1"/>
    <property type="molecule type" value="Genomic_DNA"/>
</dbReference>
<dbReference type="InterPro" id="IPR051400">
    <property type="entry name" value="HAD-like_hydrolase"/>
</dbReference>
<dbReference type="InterPro" id="IPR006439">
    <property type="entry name" value="HAD-SF_hydro_IA"/>
</dbReference>
<dbReference type="Gene3D" id="3.40.50.1000">
    <property type="entry name" value="HAD superfamily/HAD-like"/>
    <property type="match status" value="1"/>
</dbReference>
<name>A0ABV5KVK6_9BACL</name>
<dbReference type="Proteomes" id="UP001589747">
    <property type="component" value="Unassembled WGS sequence"/>
</dbReference>
<accession>A0ABV5KVK6</accession>
<keyword evidence="3" id="KW-0460">Magnesium</keyword>
<keyword evidence="5" id="KW-1185">Reference proteome</keyword>
<dbReference type="PANTHER" id="PTHR46470:SF4">
    <property type="entry name" value="5-AMINO-6-(5-PHOSPHO-D-RIBITYLAMINO)URACIL PHOSPHATASE YIGB"/>
    <property type="match status" value="1"/>
</dbReference>
<dbReference type="PRINTS" id="PR00413">
    <property type="entry name" value="HADHALOGNASE"/>
</dbReference>
<evidence type="ECO:0000256" key="3">
    <source>
        <dbReference type="ARBA" id="ARBA00022842"/>
    </source>
</evidence>
<dbReference type="SUPFAM" id="SSF56784">
    <property type="entry name" value="HAD-like"/>
    <property type="match status" value="1"/>
</dbReference>
<dbReference type="InterPro" id="IPR036412">
    <property type="entry name" value="HAD-like_sf"/>
</dbReference>
<dbReference type="Pfam" id="PF00702">
    <property type="entry name" value="Hydrolase"/>
    <property type="match status" value="1"/>
</dbReference>
<reference evidence="4 5" key="1">
    <citation type="submission" date="2024-09" db="EMBL/GenBank/DDBJ databases">
        <authorList>
            <person name="Sun Q."/>
            <person name="Mori K."/>
        </authorList>
    </citation>
    <scope>NUCLEOTIDE SEQUENCE [LARGE SCALE GENOMIC DNA]</scope>
    <source>
        <strain evidence="4 5">TISTR 2452</strain>
    </source>
</reference>
<comment type="cofactor">
    <cofactor evidence="1">
        <name>Mg(2+)</name>
        <dbReference type="ChEBI" id="CHEBI:18420"/>
    </cofactor>
</comment>
<dbReference type="RefSeq" id="WP_377497051.1">
    <property type="nucleotide sequence ID" value="NZ_JBHMDO010000033.1"/>
</dbReference>
<proteinExistence type="predicted"/>
<dbReference type="SFLD" id="SFLDG01129">
    <property type="entry name" value="C1.5:_HAD__Beta-PGM__Phosphata"/>
    <property type="match status" value="1"/>
</dbReference>
<dbReference type="InterPro" id="IPR023198">
    <property type="entry name" value="PGP-like_dom2"/>
</dbReference>
<dbReference type="SFLD" id="SFLDS00003">
    <property type="entry name" value="Haloacid_Dehalogenase"/>
    <property type="match status" value="1"/>
</dbReference>
<dbReference type="GO" id="GO:0016787">
    <property type="term" value="F:hydrolase activity"/>
    <property type="evidence" value="ECO:0007669"/>
    <property type="project" value="UniProtKB-KW"/>
</dbReference>